<evidence type="ECO:0000256" key="3">
    <source>
        <dbReference type="ARBA" id="ARBA00022448"/>
    </source>
</evidence>
<feature type="transmembrane region" description="Helical" evidence="8">
    <location>
        <begin position="171"/>
        <end position="197"/>
    </location>
</feature>
<sequence length="359" mass="35815">MATRPLGRHGGVGVKASSAVVGRRTSRATVTAVVLVATIIALSIVSLHLGQYRISLPEVADSLFDRVGLGDGASSMADGVLWDVRLPRILAGLLVGAGLGAAGAITQGLFGNPLAEPSVVGITSGAGVGAAAATVLGTAATMTFVVPVAAFAAGIATTMLVWVLAGSVRGGGTVALVLVGIAVNAVAGAASSLLIFLADSTSREAVVFWQLGSLNGAMWSDVRVAGLLVGAGLVWALFLAPGLDSLALGERAAAHTGLDLRRFRIQAVLVAALLTAAAVAVAGIIGFVGLIVPHLLRLVVGPRQRSILPLSALGGAALIAGSDLVARTTVPFVDLPIGALTAVVGGPVFFFLLRTRISA</sequence>
<dbReference type="InterPro" id="IPR037294">
    <property type="entry name" value="ABC_BtuC-like"/>
</dbReference>
<keyword evidence="10" id="KW-1185">Reference proteome</keyword>
<reference evidence="9" key="1">
    <citation type="submission" date="2020-10" db="EMBL/GenBank/DDBJ databases">
        <title>Haloactinobacterium sp. RN3S43, a bacterium isolated from saline soil.</title>
        <authorList>
            <person name="Sun J.-Q."/>
        </authorList>
    </citation>
    <scope>NUCLEOTIDE SEQUENCE [LARGE SCALE GENOMIC DNA]</scope>
    <source>
        <strain evidence="9">RN3S43</strain>
    </source>
</reference>
<accession>A0A7M1STZ2</accession>
<feature type="transmembrane region" description="Helical" evidence="8">
    <location>
        <begin position="89"/>
        <end position="111"/>
    </location>
</feature>
<dbReference type="PANTHER" id="PTHR30472">
    <property type="entry name" value="FERRIC ENTEROBACTIN TRANSPORT SYSTEM PERMEASE PROTEIN"/>
    <property type="match status" value="1"/>
</dbReference>
<feature type="transmembrane region" description="Helical" evidence="8">
    <location>
        <begin position="28"/>
        <end position="49"/>
    </location>
</feature>
<comment type="similarity">
    <text evidence="2">Belongs to the binding-protein-dependent transport system permease family. FecCD subfamily.</text>
</comment>
<evidence type="ECO:0000256" key="5">
    <source>
        <dbReference type="ARBA" id="ARBA00022692"/>
    </source>
</evidence>
<name>A0A7M1STZ2_9MICO</name>
<dbReference type="GO" id="GO:0022857">
    <property type="term" value="F:transmembrane transporter activity"/>
    <property type="evidence" value="ECO:0007669"/>
    <property type="project" value="InterPro"/>
</dbReference>
<dbReference type="SUPFAM" id="SSF81345">
    <property type="entry name" value="ABC transporter involved in vitamin B12 uptake, BtuC"/>
    <property type="match status" value="1"/>
</dbReference>
<dbReference type="KEGG" id="halt:IM660_01665"/>
<dbReference type="Pfam" id="PF01032">
    <property type="entry name" value="FecCD"/>
    <property type="match status" value="1"/>
</dbReference>
<keyword evidence="5 8" id="KW-0812">Transmembrane</keyword>
<comment type="subcellular location">
    <subcellularLocation>
        <location evidence="1">Cell membrane</location>
        <topology evidence="1">Multi-pass membrane protein</topology>
    </subcellularLocation>
</comment>
<keyword evidence="6 8" id="KW-1133">Transmembrane helix</keyword>
<evidence type="ECO:0000256" key="7">
    <source>
        <dbReference type="ARBA" id="ARBA00023136"/>
    </source>
</evidence>
<evidence type="ECO:0000313" key="9">
    <source>
        <dbReference type="EMBL" id="QOR71048.1"/>
    </source>
</evidence>
<keyword evidence="4" id="KW-1003">Cell membrane</keyword>
<dbReference type="Gene3D" id="1.10.3470.10">
    <property type="entry name" value="ABC transporter involved in vitamin B12 uptake, BtuC"/>
    <property type="match status" value="1"/>
</dbReference>
<proteinExistence type="inferred from homology"/>
<keyword evidence="7 8" id="KW-0472">Membrane</keyword>
<dbReference type="GO" id="GO:0005886">
    <property type="term" value="C:plasma membrane"/>
    <property type="evidence" value="ECO:0007669"/>
    <property type="project" value="UniProtKB-SubCell"/>
</dbReference>
<dbReference type="FunFam" id="1.10.3470.10:FF:000001">
    <property type="entry name" value="Vitamin B12 ABC transporter permease BtuC"/>
    <property type="match status" value="1"/>
</dbReference>
<dbReference type="GO" id="GO:0033214">
    <property type="term" value="P:siderophore-iron import into cell"/>
    <property type="evidence" value="ECO:0007669"/>
    <property type="project" value="TreeGrafter"/>
</dbReference>
<feature type="transmembrane region" description="Helical" evidence="8">
    <location>
        <begin position="117"/>
        <end position="137"/>
    </location>
</feature>
<feature type="transmembrane region" description="Helical" evidence="8">
    <location>
        <begin position="263"/>
        <end position="296"/>
    </location>
</feature>
<feature type="transmembrane region" description="Helical" evidence="8">
    <location>
        <begin position="144"/>
        <end position="165"/>
    </location>
</feature>
<gene>
    <name evidence="9" type="ORF">IM660_01665</name>
</gene>
<evidence type="ECO:0000256" key="1">
    <source>
        <dbReference type="ARBA" id="ARBA00004651"/>
    </source>
</evidence>
<evidence type="ECO:0000256" key="2">
    <source>
        <dbReference type="ARBA" id="ARBA00007935"/>
    </source>
</evidence>
<protein>
    <submittedName>
        <fullName evidence="9">Iron ABC transporter permease</fullName>
    </submittedName>
</protein>
<evidence type="ECO:0000313" key="10">
    <source>
        <dbReference type="Proteomes" id="UP000593758"/>
    </source>
</evidence>
<dbReference type="PANTHER" id="PTHR30472:SF25">
    <property type="entry name" value="ABC TRANSPORTER PERMEASE PROTEIN MJ0876-RELATED"/>
    <property type="match status" value="1"/>
</dbReference>
<feature type="transmembrane region" description="Helical" evidence="8">
    <location>
        <begin position="224"/>
        <end position="243"/>
    </location>
</feature>
<evidence type="ECO:0000256" key="8">
    <source>
        <dbReference type="SAM" id="Phobius"/>
    </source>
</evidence>
<dbReference type="Proteomes" id="UP000593758">
    <property type="component" value="Chromosome"/>
</dbReference>
<dbReference type="EMBL" id="CP063169">
    <property type="protein sequence ID" value="QOR71048.1"/>
    <property type="molecule type" value="Genomic_DNA"/>
</dbReference>
<dbReference type="AlphaFoldDB" id="A0A7M1STZ2"/>
<dbReference type="InterPro" id="IPR000522">
    <property type="entry name" value="ABC_transptr_permease_BtuC"/>
</dbReference>
<evidence type="ECO:0000256" key="6">
    <source>
        <dbReference type="ARBA" id="ARBA00022989"/>
    </source>
</evidence>
<dbReference type="CDD" id="cd06550">
    <property type="entry name" value="TM_ABC_iron-siderophores_like"/>
    <property type="match status" value="1"/>
</dbReference>
<keyword evidence="3" id="KW-0813">Transport</keyword>
<organism evidence="9 10">
    <name type="scientific">Ruania alkalisoli</name>
    <dbReference type="NCBI Taxonomy" id="2779775"/>
    <lineage>
        <taxon>Bacteria</taxon>
        <taxon>Bacillati</taxon>
        <taxon>Actinomycetota</taxon>
        <taxon>Actinomycetes</taxon>
        <taxon>Micrococcales</taxon>
        <taxon>Ruaniaceae</taxon>
        <taxon>Ruania</taxon>
    </lineage>
</organism>
<feature type="transmembrane region" description="Helical" evidence="8">
    <location>
        <begin position="332"/>
        <end position="353"/>
    </location>
</feature>
<evidence type="ECO:0000256" key="4">
    <source>
        <dbReference type="ARBA" id="ARBA00022475"/>
    </source>
</evidence>